<sequence>MDPGDLQLYESMAVYLRDIILAFKEEWEDEGYTLKFCSAHLEFYMAMVLTGGTFNDQNVQKVKKRFNVTWNNFVEHVEVTDVRKHENENAYHELICGKDKNMCGLDNFPSISHTKESFHMIERFIKDWEAAWAAKNMLFQPEGGEQQEQTGKEKEKQATCTVQESPAKSTKGKDVVHNMHKDQRTSIQEDKSTKNSQHLVQNTLAVSSSVTYRMMLIMQS</sequence>
<gene>
    <name evidence="2" type="ORF">BJ212DRAFT_1479578</name>
</gene>
<evidence type="ECO:0000313" key="3">
    <source>
        <dbReference type="Proteomes" id="UP000807769"/>
    </source>
</evidence>
<evidence type="ECO:0000256" key="1">
    <source>
        <dbReference type="SAM" id="MobiDB-lite"/>
    </source>
</evidence>
<feature type="compositionally biased region" description="Polar residues" evidence="1">
    <location>
        <begin position="158"/>
        <end position="168"/>
    </location>
</feature>
<comment type="caution">
    <text evidence="2">The sequence shown here is derived from an EMBL/GenBank/DDBJ whole genome shotgun (WGS) entry which is preliminary data.</text>
</comment>
<dbReference type="Proteomes" id="UP000807769">
    <property type="component" value="Unassembled WGS sequence"/>
</dbReference>
<protein>
    <submittedName>
        <fullName evidence="2">Uncharacterized protein</fullName>
    </submittedName>
</protein>
<dbReference type="AlphaFoldDB" id="A0A9P7EDW8"/>
<dbReference type="GeneID" id="64633927"/>
<dbReference type="RefSeq" id="XP_041194444.1">
    <property type="nucleotide sequence ID" value="XM_041339911.1"/>
</dbReference>
<feature type="region of interest" description="Disordered" evidence="1">
    <location>
        <begin position="142"/>
        <end position="178"/>
    </location>
</feature>
<keyword evidence="3" id="KW-1185">Reference proteome</keyword>
<organism evidence="2 3">
    <name type="scientific">Suillus subaureus</name>
    <dbReference type="NCBI Taxonomy" id="48587"/>
    <lineage>
        <taxon>Eukaryota</taxon>
        <taxon>Fungi</taxon>
        <taxon>Dikarya</taxon>
        <taxon>Basidiomycota</taxon>
        <taxon>Agaricomycotina</taxon>
        <taxon>Agaricomycetes</taxon>
        <taxon>Agaricomycetidae</taxon>
        <taxon>Boletales</taxon>
        <taxon>Suillineae</taxon>
        <taxon>Suillaceae</taxon>
        <taxon>Suillus</taxon>
    </lineage>
</organism>
<accession>A0A9P7EDW8</accession>
<name>A0A9P7EDW8_9AGAM</name>
<dbReference type="OrthoDB" id="2689611at2759"/>
<proteinExistence type="predicted"/>
<evidence type="ECO:0000313" key="2">
    <source>
        <dbReference type="EMBL" id="KAG1818572.1"/>
    </source>
</evidence>
<dbReference type="EMBL" id="JABBWG010000011">
    <property type="protein sequence ID" value="KAG1818572.1"/>
    <property type="molecule type" value="Genomic_DNA"/>
</dbReference>
<reference evidence="2" key="1">
    <citation type="journal article" date="2020" name="New Phytol.">
        <title>Comparative genomics reveals dynamic genome evolution in host specialist ectomycorrhizal fungi.</title>
        <authorList>
            <person name="Lofgren L.A."/>
            <person name="Nguyen N.H."/>
            <person name="Vilgalys R."/>
            <person name="Ruytinx J."/>
            <person name="Liao H.L."/>
            <person name="Branco S."/>
            <person name="Kuo A."/>
            <person name="LaButti K."/>
            <person name="Lipzen A."/>
            <person name="Andreopoulos W."/>
            <person name="Pangilinan J."/>
            <person name="Riley R."/>
            <person name="Hundley H."/>
            <person name="Na H."/>
            <person name="Barry K."/>
            <person name="Grigoriev I.V."/>
            <person name="Stajich J.E."/>
            <person name="Kennedy P.G."/>
        </authorList>
    </citation>
    <scope>NUCLEOTIDE SEQUENCE</scope>
    <source>
        <strain evidence="2">MN1</strain>
    </source>
</reference>